<keyword evidence="2" id="KW-1185">Reference proteome</keyword>
<dbReference type="RefSeq" id="WP_229720785.1">
    <property type="nucleotide sequence ID" value="NZ_BMJA01000002.1"/>
</dbReference>
<dbReference type="InterPro" id="IPR032719">
    <property type="entry name" value="WbsX"/>
</dbReference>
<dbReference type="CDD" id="cd11579">
    <property type="entry name" value="Glyco_tran_WbsX"/>
    <property type="match status" value="1"/>
</dbReference>
<dbReference type="PANTHER" id="PTHR41244">
    <property type="entry name" value="RHAMNAN SYNTHESIS F"/>
    <property type="match status" value="1"/>
</dbReference>
<protein>
    <recommendedName>
        <fullName evidence="3">Glycosyl hydrolase</fullName>
    </recommendedName>
</protein>
<reference evidence="2" key="1">
    <citation type="journal article" date="2019" name="Int. J. Syst. Evol. Microbiol.">
        <title>The Global Catalogue of Microorganisms (GCM) 10K type strain sequencing project: providing services to taxonomists for standard genome sequencing and annotation.</title>
        <authorList>
            <consortium name="The Broad Institute Genomics Platform"/>
            <consortium name="The Broad Institute Genome Sequencing Center for Infectious Disease"/>
            <person name="Wu L."/>
            <person name="Ma J."/>
        </authorList>
    </citation>
    <scope>NUCLEOTIDE SEQUENCE [LARGE SCALE GENOMIC DNA]</scope>
    <source>
        <strain evidence="2">CGMCC 1.15439</strain>
    </source>
</reference>
<proteinExistence type="predicted"/>
<gene>
    <name evidence="1" type="ORF">GCM10010981_22870</name>
</gene>
<organism evidence="1 2">
    <name type="scientific">Dyella nitratireducens</name>
    <dbReference type="NCBI Taxonomy" id="1849580"/>
    <lineage>
        <taxon>Bacteria</taxon>
        <taxon>Pseudomonadati</taxon>
        <taxon>Pseudomonadota</taxon>
        <taxon>Gammaproteobacteria</taxon>
        <taxon>Lysobacterales</taxon>
        <taxon>Rhodanobacteraceae</taxon>
        <taxon>Dyella</taxon>
    </lineage>
</organism>
<evidence type="ECO:0008006" key="3">
    <source>
        <dbReference type="Google" id="ProtNLM"/>
    </source>
</evidence>
<evidence type="ECO:0000313" key="2">
    <source>
        <dbReference type="Proteomes" id="UP000620046"/>
    </source>
</evidence>
<dbReference type="Pfam" id="PF14307">
    <property type="entry name" value="Glyco_tran_WbsX"/>
    <property type="match status" value="1"/>
</dbReference>
<accession>A0ABQ1FYK0</accession>
<sequence length="388" mass="44619">MIPQTSVESATPRARAIAFYLPQFHPIPENDAWWGKGFTEWTNVVTGTPRFSGHGQPHLPADLGFYDLRIPETRQQQADMARKAGIEAFCYYHYWFKGKRLLNRPLDEVLASGKPDFPFCLCWANETWSRAWSGREHDVLIRQDYDDADNTAHIAWLCEVFSDSRYLRVEGRPLFVIYRPEAIPDVSRILQQWRRASLDRIGVEPWICGVRTGFSSLDTSETLALGFDSVIEFEPNRRHFPRAKNATGQAVSLLQRLLPAAWYEAMRHNRWLAKRNVNTIVDYSAYVDRAIARPSLDQATYPVVFPSWDNTVRRTSATIIENHDAAQYARWLSDAVSRVTTRAPDQRLIFLNAWNEWAEGCHLEPDQRHGHTFLDATAEVLGVREAVS</sequence>
<comment type="caution">
    <text evidence="1">The sequence shown here is derived from an EMBL/GenBank/DDBJ whole genome shotgun (WGS) entry which is preliminary data.</text>
</comment>
<dbReference type="Proteomes" id="UP000620046">
    <property type="component" value="Unassembled WGS sequence"/>
</dbReference>
<dbReference type="PANTHER" id="PTHR41244:SF1">
    <property type="entry name" value="GLYCOSYLTRANSFERASE"/>
    <property type="match status" value="1"/>
</dbReference>
<name>A0ABQ1FYK0_9GAMM</name>
<dbReference type="EMBL" id="BMJA01000002">
    <property type="protein sequence ID" value="GGA33381.1"/>
    <property type="molecule type" value="Genomic_DNA"/>
</dbReference>
<evidence type="ECO:0000313" key="1">
    <source>
        <dbReference type="EMBL" id="GGA33381.1"/>
    </source>
</evidence>
<dbReference type="Gene3D" id="3.20.20.80">
    <property type="entry name" value="Glycosidases"/>
    <property type="match status" value="1"/>
</dbReference>